<dbReference type="Gene3D" id="3.40.1080.10">
    <property type="entry name" value="Glutaconate Coenzyme A-transferase"/>
    <property type="match status" value="1"/>
</dbReference>
<evidence type="ECO:0000256" key="1">
    <source>
        <dbReference type="ARBA" id="ARBA00022679"/>
    </source>
</evidence>
<dbReference type="AlphaFoldDB" id="X0U181"/>
<accession>X0U181</accession>
<dbReference type="InterPro" id="IPR004165">
    <property type="entry name" value="CoA_trans_fam_I"/>
</dbReference>
<evidence type="ECO:0000313" key="2">
    <source>
        <dbReference type="EMBL" id="GAF82205.1"/>
    </source>
</evidence>
<dbReference type="PANTHER" id="PTHR13707:SF57">
    <property type="entry name" value="SUCCINYL-COA:3-KETOACID COENZYME A TRANSFERASE SUBUNIT B-RELATED"/>
    <property type="match status" value="1"/>
</dbReference>
<sequence length="223" mass="24145">MDEKFKLDRQTMALRVAKEFQDGDVVNLGIGIPVLAANYIPAGREVLFHSENGILGFGEITAPGEGDPDLVNAGGQTVNQQPGMCCFGHAESFTMIRGGHVDVSVMGGYQVSEKGDLANWLVPERKIGTIGGAMDLATGVKRLIVTMNHVTKNGEPRVVKQCSYPITALNCVKLLVTDIAVIEVTEKGMLLKEMAPGWTPEEVQRLTEPTLIVDPDCHEIELM</sequence>
<gene>
    <name evidence="2" type="ORF">S01H1_01698</name>
</gene>
<dbReference type="InterPro" id="IPR037171">
    <property type="entry name" value="NagB/RpiA_transferase-like"/>
</dbReference>
<comment type="caution">
    <text evidence="2">The sequence shown here is derived from an EMBL/GenBank/DDBJ whole genome shotgun (WGS) entry which is preliminary data.</text>
</comment>
<dbReference type="GO" id="GO:0008410">
    <property type="term" value="F:CoA-transferase activity"/>
    <property type="evidence" value="ECO:0007669"/>
    <property type="project" value="InterPro"/>
</dbReference>
<dbReference type="PROSITE" id="PS01274">
    <property type="entry name" value="COA_TRANSF_2"/>
    <property type="match status" value="1"/>
</dbReference>
<reference evidence="2" key="1">
    <citation type="journal article" date="2014" name="Front. Microbiol.">
        <title>High frequency of phylogenetically diverse reductive dehalogenase-homologous genes in deep subseafloor sedimentary metagenomes.</title>
        <authorList>
            <person name="Kawai M."/>
            <person name="Futagami T."/>
            <person name="Toyoda A."/>
            <person name="Takaki Y."/>
            <person name="Nishi S."/>
            <person name="Hori S."/>
            <person name="Arai W."/>
            <person name="Tsubouchi T."/>
            <person name="Morono Y."/>
            <person name="Uchiyama I."/>
            <person name="Ito T."/>
            <person name="Fujiyama A."/>
            <person name="Inagaki F."/>
            <person name="Takami H."/>
        </authorList>
    </citation>
    <scope>NUCLEOTIDE SEQUENCE</scope>
    <source>
        <strain evidence="2">Expedition CK06-06</strain>
    </source>
</reference>
<dbReference type="Pfam" id="PF01144">
    <property type="entry name" value="CoA_trans"/>
    <property type="match status" value="1"/>
</dbReference>
<dbReference type="NCBIfam" id="TIGR02428">
    <property type="entry name" value="pcaJ_scoB_fam"/>
    <property type="match status" value="1"/>
</dbReference>
<dbReference type="PANTHER" id="PTHR13707">
    <property type="entry name" value="KETOACID-COENZYME A TRANSFERASE"/>
    <property type="match status" value="1"/>
</dbReference>
<name>X0U181_9ZZZZ</name>
<keyword evidence="1" id="KW-0808">Transferase</keyword>
<proteinExistence type="predicted"/>
<dbReference type="SUPFAM" id="SSF100950">
    <property type="entry name" value="NagB/RpiA/CoA transferase-like"/>
    <property type="match status" value="1"/>
</dbReference>
<dbReference type="InterPro" id="IPR004164">
    <property type="entry name" value="CoA_transf_AS"/>
</dbReference>
<dbReference type="EMBL" id="BARS01000761">
    <property type="protein sequence ID" value="GAF82205.1"/>
    <property type="molecule type" value="Genomic_DNA"/>
</dbReference>
<protein>
    <submittedName>
        <fullName evidence="2">Uncharacterized protein</fullName>
    </submittedName>
</protein>
<organism evidence="2">
    <name type="scientific">marine sediment metagenome</name>
    <dbReference type="NCBI Taxonomy" id="412755"/>
    <lineage>
        <taxon>unclassified sequences</taxon>
        <taxon>metagenomes</taxon>
        <taxon>ecological metagenomes</taxon>
    </lineage>
</organism>
<dbReference type="InterPro" id="IPR012791">
    <property type="entry name" value="3-oxoacid_CoA-transf_B"/>
</dbReference>
<dbReference type="SMART" id="SM00882">
    <property type="entry name" value="CoA_trans"/>
    <property type="match status" value="1"/>
</dbReference>